<gene>
    <name evidence="6" type="ORF">I8J32_005085</name>
</gene>
<evidence type="ECO:0000313" key="6">
    <source>
        <dbReference type="EMBL" id="QSX79260.1"/>
    </source>
</evidence>
<dbReference type="Proteomes" id="UP000639274">
    <property type="component" value="Chromosome"/>
</dbReference>
<dbReference type="PROSITE" id="PS50887">
    <property type="entry name" value="GGDEF"/>
    <property type="match status" value="1"/>
</dbReference>
<dbReference type="CDD" id="cd01948">
    <property type="entry name" value="EAL"/>
    <property type="match status" value="1"/>
</dbReference>
<keyword evidence="1" id="KW-0472">Membrane</keyword>
<dbReference type="Gene3D" id="2.10.70.100">
    <property type="match status" value="1"/>
</dbReference>
<dbReference type="PROSITE" id="PS50113">
    <property type="entry name" value="PAC"/>
    <property type="match status" value="1"/>
</dbReference>
<evidence type="ECO:0000259" key="4">
    <source>
        <dbReference type="PROSITE" id="PS50883"/>
    </source>
</evidence>
<dbReference type="InterPro" id="IPR043128">
    <property type="entry name" value="Rev_trsase/Diguanyl_cyclase"/>
</dbReference>
<feature type="domain" description="PAC" evidence="3">
    <location>
        <begin position="377"/>
        <end position="429"/>
    </location>
</feature>
<dbReference type="Pfam" id="PF08447">
    <property type="entry name" value="PAS_3"/>
    <property type="match status" value="1"/>
</dbReference>
<evidence type="ECO:0000259" key="2">
    <source>
        <dbReference type="PROSITE" id="PS50112"/>
    </source>
</evidence>
<evidence type="ECO:0000259" key="5">
    <source>
        <dbReference type="PROSITE" id="PS50887"/>
    </source>
</evidence>
<dbReference type="KEGG" id="lsf:I8J32_005085"/>
<dbReference type="RefSeq" id="WP_207526800.1">
    <property type="nucleotide sequence ID" value="NZ_CP071518.1"/>
</dbReference>
<dbReference type="NCBIfam" id="TIGR00229">
    <property type="entry name" value="sensory_box"/>
    <property type="match status" value="1"/>
</dbReference>
<keyword evidence="1" id="KW-0812">Transmembrane</keyword>
<dbReference type="InterPro" id="IPR029787">
    <property type="entry name" value="Nucleotide_cyclase"/>
</dbReference>
<dbReference type="PANTHER" id="PTHR44757:SF2">
    <property type="entry name" value="BIOFILM ARCHITECTURE MAINTENANCE PROTEIN MBAA"/>
    <property type="match status" value="1"/>
</dbReference>
<dbReference type="Gene3D" id="3.30.70.270">
    <property type="match status" value="1"/>
</dbReference>
<dbReference type="SUPFAM" id="SSF55785">
    <property type="entry name" value="PYP-like sensor domain (PAS domain)"/>
    <property type="match status" value="2"/>
</dbReference>
<feature type="domain" description="PAS" evidence="2">
    <location>
        <begin position="430"/>
        <end position="479"/>
    </location>
</feature>
<dbReference type="CDD" id="cd00130">
    <property type="entry name" value="PAS"/>
    <property type="match status" value="1"/>
</dbReference>
<dbReference type="PROSITE" id="PS50883">
    <property type="entry name" value="EAL"/>
    <property type="match status" value="1"/>
</dbReference>
<dbReference type="SUPFAM" id="SSF55073">
    <property type="entry name" value="Nucleotide cyclase"/>
    <property type="match status" value="1"/>
</dbReference>
<dbReference type="InterPro" id="IPR035919">
    <property type="entry name" value="EAL_sf"/>
</dbReference>
<dbReference type="SMART" id="SM00267">
    <property type="entry name" value="GGDEF"/>
    <property type="match status" value="1"/>
</dbReference>
<dbReference type="InterPro" id="IPR000014">
    <property type="entry name" value="PAS"/>
</dbReference>
<dbReference type="InterPro" id="IPR013655">
    <property type="entry name" value="PAS_fold_3"/>
</dbReference>
<dbReference type="PANTHER" id="PTHR44757">
    <property type="entry name" value="DIGUANYLATE CYCLASE DGCP"/>
    <property type="match status" value="1"/>
</dbReference>
<proteinExistence type="predicted"/>
<dbReference type="EMBL" id="CP071518">
    <property type="protein sequence ID" value="QSX79260.1"/>
    <property type="molecule type" value="Genomic_DNA"/>
</dbReference>
<dbReference type="InterPro" id="IPR052155">
    <property type="entry name" value="Biofilm_reg_signaling"/>
</dbReference>
<feature type="transmembrane region" description="Helical" evidence="1">
    <location>
        <begin position="21"/>
        <end position="43"/>
    </location>
</feature>
<dbReference type="Gene3D" id="3.20.20.450">
    <property type="entry name" value="EAL domain"/>
    <property type="match status" value="1"/>
</dbReference>
<dbReference type="Pfam" id="PF00563">
    <property type="entry name" value="EAL"/>
    <property type="match status" value="1"/>
</dbReference>
<dbReference type="AlphaFoldDB" id="A0A974Y2J1"/>
<dbReference type="InterPro" id="IPR000160">
    <property type="entry name" value="GGDEF_dom"/>
</dbReference>
<keyword evidence="1" id="KW-1133">Transmembrane helix</keyword>
<dbReference type="PROSITE" id="PS50112">
    <property type="entry name" value="PAS"/>
    <property type="match status" value="1"/>
</dbReference>
<feature type="domain" description="EAL" evidence="4">
    <location>
        <begin position="718"/>
        <end position="972"/>
    </location>
</feature>
<reference evidence="6 7" key="1">
    <citation type="submission" date="2021-03" db="EMBL/GenBank/DDBJ databases">
        <title>Lysobacter sp. nov. isolated from soil of gangwondo yeongwol, south Korea.</title>
        <authorList>
            <person name="Kim K.R."/>
            <person name="Kim K.H."/>
            <person name="Jeon C.O."/>
        </authorList>
    </citation>
    <scope>NUCLEOTIDE SEQUENCE [LARGE SCALE GENOMIC DNA]</scope>
    <source>
        <strain evidence="6 7">R19</strain>
    </source>
</reference>
<dbReference type="SMART" id="SM00052">
    <property type="entry name" value="EAL"/>
    <property type="match status" value="1"/>
</dbReference>
<protein>
    <submittedName>
        <fullName evidence="6">EAL domain-containing protein</fullName>
    </submittedName>
</protein>
<organism evidence="6 7">
    <name type="scientific">Agrilutibacter solisilvae</name>
    <dbReference type="NCBI Taxonomy" id="2763317"/>
    <lineage>
        <taxon>Bacteria</taxon>
        <taxon>Pseudomonadati</taxon>
        <taxon>Pseudomonadota</taxon>
        <taxon>Gammaproteobacteria</taxon>
        <taxon>Lysobacterales</taxon>
        <taxon>Lysobacteraceae</taxon>
        <taxon>Agrilutibacter</taxon>
    </lineage>
</organism>
<dbReference type="SUPFAM" id="SSF141868">
    <property type="entry name" value="EAL domain-like"/>
    <property type="match status" value="1"/>
</dbReference>
<accession>A0A974Y2J1</accession>
<dbReference type="InterPro" id="IPR000700">
    <property type="entry name" value="PAS-assoc_C"/>
</dbReference>
<dbReference type="InterPro" id="IPR001633">
    <property type="entry name" value="EAL_dom"/>
</dbReference>
<dbReference type="SMART" id="SM00091">
    <property type="entry name" value="PAS"/>
    <property type="match status" value="1"/>
</dbReference>
<sequence length="999" mass="108930">MAAPSTIATAPKTRAWGSDRAVLWFGVVLGVVLALALAAAIANDRASRLAAARHQASALASGTERLVWLELRNLERAMRGIASDAEAFSDMSDEDIAVPVAAMIEGVAARQHELAQLVLLDREGRPLTPAPAPADATPAFEPQAGRAGRMVMGPPQADSTGWTLPLYLPMRDGRGLLAHLRADELQRRVRDLDAGRDGLVQLGWIGGEIVADSRGEAYIGRPLAAGMPDGEIAHIVASRDVQGYPLRVRAGLSEAAVLAPWRRVLLAGTVLYLLYWVGLVVLARQLGRNARSRAHLMRTLTATAGGLRLAQQLGRTGSWEVTRGGPISWSEPVAAIVGADPAQTSATVAEFFGRVHPEDRQAVARTLRGAWRSCEPFAMDFRVVATPGNIVRWLSVRGQCMPDERGRAHMAGTVVDITGRVEAERRLADAERLFRMLFERNPLPFWVFDVGTLRLLEVNQAAIDQYGYSREEFLAMNILDIRPVEQRGSAVADVARRGTRDADDRQIWLHRRRDGQTLEVRIYTADIDFRGRPARLVLAEDVSERMAHERELAWRASHDMTTGLINARALADEMKAHCEPGCRVAYAQLRGLELIEDSLGRRAGADTLRAIARRLERLGHRYGSAGHVRGDEFALLVHDPAQWPQALADLRAELARPVTGEDYLQRLEAWVGTADYPADGEDAAVVLGNAGLAAHQARSEGTPLLRFDREMAQRASDRLQLAGRIHEALDANQFELYFQIIRYAGNGQTAALEALLRWPQADGSFIPPSQFIPISEDSGMIVPLGQWVLREAGRAQRAISDAGFAGVPVAVNMSLAQFMHGDLAADVERVIAEHGLRRGALHLELTESILMTRPEAALGVLRRLRQGGACVSLDDFGTGYSSMSYLRHLPLDALKIDRSFVVDVHQDERNASICLALLALGRSLGLTVVAEGVETAGQYEWLRTHGCDQVQGFGFDRPAPLGQVIERLRTLQRNRGAAVVMAGATPPGEAAPPARARGP</sequence>
<name>A0A974Y2J1_9GAMM</name>
<keyword evidence="7" id="KW-1185">Reference proteome</keyword>
<dbReference type="InterPro" id="IPR035965">
    <property type="entry name" value="PAS-like_dom_sf"/>
</dbReference>
<dbReference type="Gene3D" id="3.30.450.20">
    <property type="entry name" value="PAS domain"/>
    <property type="match status" value="2"/>
</dbReference>
<dbReference type="Pfam" id="PF13188">
    <property type="entry name" value="PAS_8"/>
    <property type="match status" value="1"/>
</dbReference>
<evidence type="ECO:0000313" key="7">
    <source>
        <dbReference type="Proteomes" id="UP000639274"/>
    </source>
</evidence>
<evidence type="ECO:0000256" key="1">
    <source>
        <dbReference type="SAM" id="Phobius"/>
    </source>
</evidence>
<feature type="domain" description="GGDEF" evidence="5">
    <location>
        <begin position="580"/>
        <end position="710"/>
    </location>
</feature>
<evidence type="ECO:0000259" key="3">
    <source>
        <dbReference type="PROSITE" id="PS50113"/>
    </source>
</evidence>
<dbReference type="Pfam" id="PF00990">
    <property type="entry name" value="GGDEF"/>
    <property type="match status" value="1"/>
</dbReference>